<proteinExistence type="predicted"/>
<reference evidence="3" key="1">
    <citation type="journal article" date="2010" name="Genome Biol.">
        <title>Genome sequence of the necrotrophic plant pathogen Pythium ultimum reveals original pathogenicity mechanisms and effector repertoire.</title>
        <authorList>
            <person name="Levesque C.A."/>
            <person name="Brouwer H."/>
            <person name="Cano L."/>
            <person name="Hamilton J.P."/>
            <person name="Holt C."/>
            <person name="Huitema E."/>
            <person name="Raffaele S."/>
            <person name="Robideau G.P."/>
            <person name="Thines M."/>
            <person name="Win J."/>
            <person name="Zerillo M.M."/>
            <person name="Beakes G.W."/>
            <person name="Boore J.L."/>
            <person name="Busam D."/>
            <person name="Dumas B."/>
            <person name="Ferriera S."/>
            <person name="Fuerstenberg S.I."/>
            <person name="Gachon C.M."/>
            <person name="Gaulin E."/>
            <person name="Govers F."/>
            <person name="Grenville-Briggs L."/>
            <person name="Horner N."/>
            <person name="Hostetler J."/>
            <person name="Jiang R.H."/>
            <person name="Johnson J."/>
            <person name="Krajaejun T."/>
            <person name="Lin H."/>
            <person name="Meijer H.J."/>
            <person name="Moore B."/>
            <person name="Morris P."/>
            <person name="Phuntmart V."/>
            <person name="Puiu D."/>
            <person name="Shetty J."/>
            <person name="Stajich J.E."/>
            <person name="Tripathy S."/>
            <person name="Wawra S."/>
            <person name="van West P."/>
            <person name="Whitty B.R."/>
            <person name="Coutinho P.M."/>
            <person name="Henrissat B."/>
            <person name="Martin F."/>
            <person name="Thomas P.D."/>
            <person name="Tyler B.M."/>
            <person name="De Vries R.P."/>
            <person name="Kamoun S."/>
            <person name="Yandell M."/>
            <person name="Tisserat N."/>
            <person name="Buell C.R."/>
        </authorList>
    </citation>
    <scope>NUCLEOTIDE SEQUENCE</scope>
    <source>
        <strain evidence="3">DAOM:BR144</strain>
    </source>
</reference>
<accession>K3WMA5</accession>
<feature type="transmembrane region" description="Helical" evidence="1">
    <location>
        <begin position="293"/>
        <end position="313"/>
    </location>
</feature>
<dbReference type="EMBL" id="GL376625">
    <property type="status" value="NOT_ANNOTATED_CDS"/>
    <property type="molecule type" value="Genomic_DNA"/>
</dbReference>
<keyword evidence="1" id="KW-0812">Transmembrane</keyword>
<feature type="transmembrane region" description="Helical" evidence="1">
    <location>
        <begin position="12"/>
        <end position="34"/>
    </location>
</feature>
<dbReference type="eggNOG" id="ENOG502RX1F">
    <property type="taxonomic scope" value="Eukaryota"/>
</dbReference>
<reference evidence="2" key="3">
    <citation type="submission" date="2015-02" db="UniProtKB">
        <authorList>
            <consortium name="EnsemblProtists"/>
        </authorList>
    </citation>
    <scope>IDENTIFICATION</scope>
    <source>
        <strain evidence="2">DAOM BR144</strain>
    </source>
</reference>
<dbReference type="InParanoid" id="K3WMA5"/>
<evidence type="ECO:0000256" key="1">
    <source>
        <dbReference type="SAM" id="Phobius"/>
    </source>
</evidence>
<sequence length="332" mass="36523">MNAAIKSGADREVLYVAGCGLVGFGLFPFLHAYYNAYTWPRWHAGNEDSSNAFHIQHVVHPSTQTAFDLFTCIVSVMFALVGASVMLLSCLVLPKQTTRVCLKTGGAPLAVIAMGAAMLVYSIYAQNDVAAAWKASILRQFDAPQLEQLENRVNQVYCHAYGTRVCHEGALADAKALFTTLETWPRAETDQVRVRESCQGFGADAAVWQHGVPDAMKICRICGSIERDPMSEGIDLLDAIPAPHKAAVEWCGEYLITQRSDVKLANAPYQQHKKDVLDRWDKSPTSLTASAQLLVVLLWFSIASIFTMVHWYVTPEDEWVHSAATASMGIVV</sequence>
<dbReference type="VEuPathDB" id="FungiDB:PYU1_G006085"/>
<keyword evidence="3" id="KW-1185">Reference proteome</keyword>
<name>K3WMA5_GLOUD</name>
<dbReference type="Proteomes" id="UP000019132">
    <property type="component" value="Unassembled WGS sequence"/>
</dbReference>
<protein>
    <submittedName>
        <fullName evidence="2">Uncharacterized protein</fullName>
    </submittedName>
</protein>
<evidence type="ECO:0000313" key="3">
    <source>
        <dbReference type="Proteomes" id="UP000019132"/>
    </source>
</evidence>
<feature type="transmembrane region" description="Helical" evidence="1">
    <location>
        <begin position="105"/>
        <end position="124"/>
    </location>
</feature>
<dbReference type="EnsemblProtists" id="PYU1_T006097">
    <property type="protein sequence ID" value="PYU1_T006097"/>
    <property type="gene ID" value="PYU1_G006085"/>
</dbReference>
<feature type="transmembrane region" description="Helical" evidence="1">
    <location>
        <begin position="67"/>
        <end position="93"/>
    </location>
</feature>
<dbReference type="AlphaFoldDB" id="K3WMA5"/>
<reference evidence="3" key="2">
    <citation type="submission" date="2010-04" db="EMBL/GenBank/DDBJ databases">
        <authorList>
            <person name="Buell R."/>
            <person name="Hamilton J."/>
            <person name="Hostetler J."/>
        </authorList>
    </citation>
    <scope>NUCLEOTIDE SEQUENCE [LARGE SCALE GENOMIC DNA]</scope>
    <source>
        <strain evidence="3">DAOM:BR144</strain>
    </source>
</reference>
<keyword evidence="1" id="KW-1133">Transmembrane helix</keyword>
<evidence type="ECO:0000313" key="2">
    <source>
        <dbReference type="EnsemblProtists" id="PYU1_T006097"/>
    </source>
</evidence>
<organism evidence="2 3">
    <name type="scientific">Globisporangium ultimum (strain ATCC 200006 / CBS 805.95 / DAOM BR144)</name>
    <name type="common">Pythium ultimum</name>
    <dbReference type="NCBI Taxonomy" id="431595"/>
    <lineage>
        <taxon>Eukaryota</taxon>
        <taxon>Sar</taxon>
        <taxon>Stramenopiles</taxon>
        <taxon>Oomycota</taxon>
        <taxon>Peronosporomycetes</taxon>
        <taxon>Pythiales</taxon>
        <taxon>Pythiaceae</taxon>
        <taxon>Globisporangium</taxon>
    </lineage>
</organism>
<dbReference type="HOGENOM" id="CLU_066557_0_0_1"/>
<keyword evidence="1" id="KW-0472">Membrane</keyword>